<evidence type="ECO:0000259" key="8">
    <source>
        <dbReference type="Pfam" id="PF18052"/>
    </source>
</evidence>
<dbReference type="Pfam" id="PF00931">
    <property type="entry name" value="NB-ARC"/>
    <property type="match status" value="1"/>
</dbReference>
<feature type="domain" description="R13L1/DRL21-like LRR repeat region" evidence="10">
    <location>
        <begin position="697"/>
        <end position="791"/>
    </location>
</feature>
<reference evidence="11" key="1">
    <citation type="submission" date="2020-05" db="EMBL/GenBank/DDBJ databases">
        <title>WGS assembly of Panicum virgatum.</title>
        <authorList>
            <person name="Lovell J.T."/>
            <person name="Jenkins J."/>
            <person name="Shu S."/>
            <person name="Juenger T.E."/>
            <person name="Schmutz J."/>
        </authorList>
    </citation>
    <scope>NUCLEOTIDE SEQUENCE</scope>
    <source>
        <strain evidence="11">AP13</strain>
    </source>
</reference>
<accession>A0A8T0WX83</accession>
<keyword evidence="2" id="KW-0433">Leucine-rich repeat</keyword>
<evidence type="ECO:0000313" key="11">
    <source>
        <dbReference type="EMBL" id="KAG2650236.1"/>
    </source>
</evidence>
<dbReference type="PANTHER" id="PTHR36766">
    <property type="entry name" value="PLANT BROAD-SPECTRUM MILDEW RESISTANCE PROTEIN RPW8"/>
    <property type="match status" value="1"/>
</dbReference>
<evidence type="ECO:0000256" key="4">
    <source>
        <dbReference type="ARBA" id="ARBA00022741"/>
    </source>
</evidence>
<evidence type="ECO:0000259" key="7">
    <source>
        <dbReference type="Pfam" id="PF00931"/>
    </source>
</evidence>
<keyword evidence="12" id="KW-1185">Reference proteome</keyword>
<dbReference type="InterPro" id="IPR002182">
    <property type="entry name" value="NB-ARC"/>
</dbReference>
<evidence type="ECO:0000313" key="12">
    <source>
        <dbReference type="Proteomes" id="UP000823388"/>
    </source>
</evidence>
<name>A0A8T0WX83_PANVG</name>
<evidence type="ECO:0000256" key="1">
    <source>
        <dbReference type="ARBA" id="ARBA00008894"/>
    </source>
</evidence>
<dbReference type="SUPFAM" id="SSF52058">
    <property type="entry name" value="L domain-like"/>
    <property type="match status" value="2"/>
</dbReference>
<dbReference type="Pfam" id="PF23559">
    <property type="entry name" value="WHD_DRP"/>
    <property type="match status" value="1"/>
</dbReference>
<keyword evidence="6" id="KW-0067">ATP-binding</keyword>
<dbReference type="PRINTS" id="PR00364">
    <property type="entry name" value="DISEASERSIST"/>
</dbReference>
<keyword evidence="3" id="KW-0677">Repeat</keyword>
<dbReference type="InterPro" id="IPR036388">
    <property type="entry name" value="WH-like_DNA-bd_sf"/>
</dbReference>
<dbReference type="OrthoDB" id="2973320at2759"/>
<evidence type="ECO:0000259" key="9">
    <source>
        <dbReference type="Pfam" id="PF23559"/>
    </source>
</evidence>
<feature type="domain" description="Disease resistance N-terminal" evidence="8">
    <location>
        <begin position="46"/>
        <end position="108"/>
    </location>
</feature>
<dbReference type="InterPro" id="IPR042197">
    <property type="entry name" value="Apaf_helical"/>
</dbReference>
<dbReference type="PANTHER" id="PTHR36766:SF40">
    <property type="entry name" value="DISEASE RESISTANCE PROTEIN RGA3"/>
    <property type="match status" value="1"/>
</dbReference>
<dbReference type="GO" id="GO:0006952">
    <property type="term" value="P:defense response"/>
    <property type="evidence" value="ECO:0007669"/>
    <property type="project" value="UniProtKB-KW"/>
</dbReference>
<comment type="similarity">
    <text evidence="1">Belongs to the disease resistance NB-LRR family.</text>
</comment>
<organism evidence="11 12">
    <name type="scientific">Panicum virgatum</name>
    <name type="common">Blackwell switchgrass</name>
    <dbReference type="NCBI Taxonomy" id="38727"/>
    <lineage>
        <taxon>Eukaryota</taxon>
        <taxon>Viridiplantae</taxon>
        <taxon>Streptophyta</taxon>
        <taxon>Embryophyta</taxon>
        <taxon>Tracheophyta</taxon>
        <taxon>Spermatophyta</taxon>
        <taxon>Magnoliopsida</taxon>
        <taxon>Liliopsida</taxon>
        <taxon>Poales</taxon>
        <taxon>Poaceae</taxon>
        <taxon>PACMAD clade</taxon>
        <taxon>Panicoideae</taxon>
        <taxon>Panicodae</taxon>
        <taxon>Paniceae</taxon>
        <taxon>Panicinae</taxon>
        <taxon>Panicum</taxon>
        <taxon>Panicum sect. Hiantes</taxon>
    </lineage>
</organism>
<dbReference type="Gene3D" id="3.40.50.300">
    <property type="entry name" value="P-loop containing nucleotide triphosphate hydrolases"/>
    <property type="match status" value="1"/>
</dbReference>
<dbReference type="InterPro" id="IPR027417">
    <property type="entry name" value="P-loop_NTPase"/>
</dbReference>
<evidence type="ECO:0000256" key="3">
    <source>
        <dbReference type="ARBA" id="ARBA00022737"/>
    </source>
</evidence>
<keyword evidence="4" id="KW-0547">Nucleotide-binding</keyword>
<feature type="domain" description="NB-ARC" evidence="7">
    <location>
        <begin position="223"/>
        <end position="374"/>
    </location>
</feature>
<dbReference type="Gene3D" id="1.20.5.4130">
    <property type="match status" value="1"/>
</dbReference>
<dbReference type="Gene3D" id="1.10.8.430">
    <property type="entry name" value="Helical domain of apoptotic protease-activating factors"/>
    <property type="match status" value="1"/>
</dbReference>
<protein>
    <submittedName>
        <fullName evidence="11">Uncharacterized protein</fullName>
    </submittedName>
</protein>
<keyword evidence="5" id="KW-0611">Plant defense</keyword>
<dbReference type="InterPro" id="IPR058922">
    <property type="entry name" value="WHD_DRP"/>
</dbReference>
<evidence type="ECO:0000259" key="10">
    <source>
        <dbReference type="Pfam" id="PF25019"/>
    </source>
</evidence>
<dbReference type="EMBL" id="CM029038">
    <property type="protein sequence ID" value="KAG2650236.1"/>
    <property type="molecule type" value="Genomic_DNA"/>
</dbReference>
<evidence type="ECO:0000256" key="2">
    <source>
        <dbReference type="ARBA" id="ARBA00022614"/>
    </source>
</evidence>
<evidence type="ECO:0000256" key="6">
    <source>
        <dbReference type="ARBA" id="ARBA00022840"/>
    </source>
</evidence>
<dbReference type="InterPro" id="IPR041118">
    <property type="entry name" value="Rx_N"/>
</dbReference>
<feature type="domain" description="Disease resistance protein winged helix" evidence="9">
    <location>
        <begin position="461"/>
        <end position="524"/>
    </location>
</feature>
<dbReference type="Gene3D" id="3.80.10.10">
    <property type="entry name" value="Ribonuclease Inhibitor"/>
    <property type="match status" value="2"/>
</dbReference>
<dbReference type="Gene3D" id="1.10.10.10">
    <property type="entry name" value="Winged helix-like DNA-binding domain superfamily/Winged helix DNA-binding domain"/>
    <property type="match status" value="1"/>
</dbReference>
<dbReference type="Pfam" id="PF18052">
    <property type="entry name" value="Rx_N"/>
    <property type="match status" value="1"/>
</dbReference>
<dbReference type="GO" id="GO:0051707">
    <property type="term" value="P:response to other organism"/>
    <property type="evidence" value="ECO:0007669"/>
    <property type="project" value="UniProtKB-ARBA"/>
</dbReference>
<dbReference type="AlphaFoldDB" id="A0A8T0WX83"/>
<proteinExistence type="inferred from homology"/>
<dbReference type="SUPFAM" id="SSF52540">
    <property type="entry name" value="P-loop containing nucleoside triphosphate hydrolases"/>
    <property type="match status" value="1"/>
</dbReference>
<comment type="caution">
    <text evidence="11">The sequence shown here is derived from an EMBL/GenBank/DDBJ whole genome shotgun (WGS) entry which is preliminary data.</text>
</comment>
<dbReference type="GO" id="GO:0043531">
    <property type="term" value="F:ADP binding"/>
    <property type="evidence" value="ECO:0007669"/>
    <property type="project" value="InterPro"/>
</dbReference>
<gene>
    <name evidence="11" type="ORF">PVAP13_1NG226300</name>
</gene>
<sequence length="1131" mass="128202">MSLSKAIGIINGINEFGNFFQLLGSAASYMRSQWMGSQEKKLEEDDILQLQSDLQRLRDTLPAMYNFIDRAEWKSHVPGVEQLLPNLKDAVYDAEDLLDEFTWYELKVKIEGNATQLSPFIDFFHSVTQGSFNKVVDIQKRLSNLSSQLEKMGLHEETLQFDKSFRPVTTSFRTEPKIFGREKELREVIRLLGVPNYSNQSSSKRKRSSHAANSEPRIAYVPVVPIVGIGGVGKTTLAQEITTLQRVKSHFDKIIWICVSGEFDEERFTKVLIKSLSGKEATADNLDDLQKILAGEVGKKRFLLILDDIWPNALNEGCWRKFCAPLTNVLQGSMLLVTTRFAEVADIVGTMDKFALEGLQNDVFWQFFKMCVFGYEDYHIDPKLEQIGKSILPKLKGTPLAAKTIGRLLRKSLNPAHWNDILNSELWQLRQKETDILPALRLSYMYLPFNLKRCFSFCATYPKDYNFDKSSLAEIWVAEGFVEPQGNIPLQHIGGQYFEDLVNLSFFQKLRGKYVIHDLMHDMAQLVSKEDCFIVKNARDIEMVPQNVRHLSILRSNDVKLSNLLILCKHKKLRTLLCNKSLGSGTLYPAVGHWFSGLQYLRVIFFASTKGLPESIGNLKHLRYLEISGGCHFDSFPSSFSSLYNLQILYARKCNFGRLPRGVSKLINLKKFEFEPDIPQMEIDAAEWGEQIWFIINNLNQITRDLTIYNLGAISKDCAAESELKKKEYLNSLTLIWSSFRCQEHNETEVLQALQPPTNIKSVQIKGYQGEYLPSWLRGCDGPKAMSFSELPTATVDNNNISRARTIFPLLTEVSIKGCRNLSSLEQFLHPTTSAPAIRKIAIEACASVKSVPIEWSPSLEQISVSNCPKMTHLSAPSAKKLELKFKIFGFNIECSSLTYLLIHSSQLPSIELEKWSLPVLQRLHIGDCDCLKFIRESEHISTGLSLGLARARGSTAKFPLLTDLIIVRCNKLESIDDLITHECLPTIESITIGFCDLLSLPTERLESFPFLKNLDIWWCPCLYWQSAMVLPPSLQTLSLSRCGDFSAWSPRCCLENLTSLESLTMESCRGIVSIPGNLWSSNLKSLQKLWIMRCPYLVSIGGPEAIANINTVYIQGCPKLMEIEQPRGNP</sequence>
<dbReference type="Pfam" id="PF25019">
    <property type="entry name" value="LRR_R13L1-DRL21"/>
    <property type="match status" value="1"/>
</dbReference>
<dbReference type="Proteomes" id="UP000823388">
    <property type="component" value="Chromosome 1N"/>
</dbReference>
<evidence type="ECO:0000256" key="5">
    <source>
        <dbReference type="ARBA" id="ARBA00022821"/>
    </source>
</evidence>
<dbReference type="InterPro" id="IPR056789">
    <property type="entry name" value="LRR_R13L1-DRL21"/>
</dbReference>
<dbReference type="InterPro" id="IPR032675">
    <property type="entry name" value="LRR_dom_sf"/>
</dbReference>
<dbReference type="GO" id="GO:0005524">
    <property type="term" value="F:ATP binding"/>
    <property type="evidence" value="ECO:0007669"/>
    <property type="project" value="UniProtKB-KW"/>
</dbReference>